<proteinExistence type="predicted"/>
<dbReference type="RefSeq" id="WP_090341818.1">
    <property type="nucleotide sequence ID" value="NZ_FNXY01000011.1"/>
</dbReference>
<protein>
    <recommendedName>
        <fullName evidence="4">Beta-lactamase-inhibitor-like, PepSY-like</fullName>
    </recommendedName>
</protein>
<feature type="signal peptide" evidence="1">
    <location>
        <begin position="1"/>
        <end position="19"/>
    </location>
</feature>
<dbReference type="Proteomes" id="UP000199532">
    <property type="component" value="Unassembled WGS sequence"/>
</dbReference>
<dbReference type="EMBL" id="FNXY01000011">
    <property type="protein sequence ID" value="SEJ68852.1"/>
    <property type="molecule type" value="Genomic_DNA"/>
</dbReference>
<organism evidence="2 3">
    <name type="scientific">Dyadobacter koreensis</name>
    <dbReference type="NCBI Taxonomy" id="408657"/>
    <lineage>
        <taxon>Bacteria</taxon>
        <taxon>Pseudomonadati</taxon>
        <taxon>Bacteroidota</taxon>
        <taxon>Cytophagia</taxon>
        <taxon>Cytophagales</taxon>
        <taxon>Spirosomataceae</taxon>
        <taxon>Dyadobacter</taxon>
    </lineage>
</organism>
<reference evidence="2 3" key="1">
    <citation type="submission" date="2016-10" db="EMBL/GenBank/DDBJ databases">
        <authorList>
            <person name="de Groot N.N."/>
        </authorList>
    </citation>
    <scope>NUCLEOTIDE SEQUENCE [LARGE SCALE GENOMIC DNA]</scope>
    <source>
        <strain evidence="2 3">DSM 19938</strain>
    </source>
</reference>
<evidence type="ECO:0008006" key="4">
    <source>
        <dbReference type="Google" id="ProtNLM"/>
    </source>
</evidence>
<dbReference type="OrthoDB" id="942161at2"/>
<evidence type="ECO:0000256" key="1">
    <source>
        <dbReference type="SAM" id="SignalP"/>
    </source>
</evidence>
<dbReference type="AlphaFoldDB" id="A0A1H7B377"/>
<dbReference type="PROSITE" id="PS51257">
    <property type="entry name" value="PROKAR_LIPOPROTEIN"/>
    <property type="match status" value="1"/>
</dbReference>
<sequence>MKALLTLLAVSAILLGCNAITDPGPEDPLVPDSVLQLVENKYDNPQNIIFTEILEKRIWNVEFESRAKRYSSIVSPDNIKVSYWLVGPHTPDSLKAMMNTSAVEGGTFSNFKEEEYISFRNFSYEKAYLADYIWKEKSYLLKWVASFRGGQKLIYDLEMSSSILQFPTADLVDLPPALKQYFQKKEFNFLRATVCIDSHSEKSYQVWLSKNNYDFLLIFDKDCNLVAGSDQPVRIDDARELPENIKAFINNGNQNKDFGFEVKIGGIGMSELDGVKSYAVTLQKLNAPSDNTDTWYILFDQNAKPLLSNYYCTLR</sequence>
<feature type="chain" id="PRO_5011474083" description="Beta-lactamase-inhibitor-like, PepSY-like" evidence="1">
    <location>
        <begin position="20"/>
        <end position="315"/>
    </location>
</feature>
<evidence type="ECO:0000313" key="2">
    <source>
        <dbReference type="EMBL" id="SEJ68852.1"/>
    </source>
</evidence>
<name>A0A1H7B377_9BACT</name>
<dbReference type="STRING" id="408657.SAMN04487995_5930"/>
<dbReference type="SUPFAM" id="SSF160574">
    <property type="entry name" value="BT0923-like"/>
    <property type="match status" value="1"/>
</dbReference>
<accession>A0A1H7B377</accession>
<gene>
    <name evidence="2" type="ORF">SAMN04487995_5930</name>
</gene>
<evidence type="ECO:0000313" key="3">
    <source>
        <dbReference type="Proteomes" id="UP000199532"/>
    </source>
</evidence>
<keyword evidence="3" id="KW-1185">Reference proteome</keyword>
<keyword evidence="1" id="KW-0732">Signal</keyword>